<dbReference type="GO" id="GO:0071038">
    <property type="term" value="P:TRAMP-dependent tRNA surveillance pathway"/>
    <property type="evidence" value="ECO:0007669"/>
    <property type="project" value="TreeGrafter"/>
</dbReference>
<evidence type="ECO:0000256" key="8">
    <source>
        <dbReference type="ARBA" id="ARBA00023242"/>
    </source>
</evidence>
<proteinExistence type="inferred from homology"/>
<evidence type="ECO:0000256" key="4">
    <source>
        <dbReference type="ARBA" id="ARBA00022490"/>
    </source>
</evidence>
<comment type="similarity">
    <text evidence="3">Belongs to the RNase PH family.</text>
</comment>
<comment type="subcellular location">
    <subcellularLocation>
        <location evidence="1">Cytoplasm</location>
    </subcellularLocation>
    <subcellularLocation>
        <location evidence="2">Nucleus</location>
        <location evidence="2">Nucleolus</location>
    </subcellularLocation>
</comment>
<dbReference type="FunCoup" id="E1Z202">
    <property type="interactions" value="1339"/>
</dbReference>
<name>E1Z202_CHLVA</name>
<dbReference type="PANTHER" id="PTHR11097">
    <property type="entry name" value="EXOSOME COMPLEX EXONUCLEASE RIBOSOMAL RNA PROCESSING PROTEIN"/>
    <property type="match status" value="1"/>
</dbReference>
<dbReference type="RefSeq" id="XP_005852012.1">
    <property type="nucleotide sequence ID" value="XM_005851950.1"/>
</dbReference>
<dbReference type="InterPro" id="IPR015847">
    <property type="entry name" value="ExoRNase_PH_dom2"/>
</dbReference>
<evidence type="ECO:0000256" key="7">
    <source>
        <dbReference type="ARBA" id="ARBA00022884"/>
    </source>
</evidence>
<dbReference type="CDD" id="cd11369">
    <property type="entry name" value="RNase_PH_RRP43"/>
    <property type="match status" value="1"/>
</dbReference>
<dbReference type="GO" id="GO:0071028">
    <property type="term" value="P:nuclear mRNA surveillance"/>
    <property type="evidence" value="ECO:0007669"/>
    <property type="project" value="TreeGrafter"/>
</dbReference>
<dbReference type="SUPFAM" id="SSF55666">
    <property type="entry name" value="Ribonuclease PH domain 2-like"/>
    <property type="match status" value="1"/>
</dbReference>
<dbReference type="EMBL" id="GL433835">
    <property type="protein sequence ID" value="EFN59910.1"/>
    <property type="molecule type" value="Genomic_DNA"/>
</dbReference>
<dbReference type="GO" id="GO:0005730">
    <property type="term" value="C:nucleolus"/>
    <property type="evidence" value="ECO:0007669"/>
    <property type="project" value="UniProtKB-SubCell"/>
</dbReference>
<dbReference type="Proteomes" id="UP000008141">
    <property type="component" value="Unassembled WGS sequence"/>
</dbReference>
<protein>
    <recommendedName>
        <fullName evidence="9">Ribosomal RNA-processing protein 43</fullName>
    </recommendedName>
</protein>
<dbReference type="GO" id="GO:0034473">
    <property type="term" value="P:U1 snRNA 3'-end processing"/>
    <property type="evidence" value="ECO:0007669"/>
    <property type="project" value="TreeGrafter"/>
</dbReference>
<dbReference type="InterPro" id="IPR050590">
    <property type="entry name" value="Exosome_comp_Rrp42_subfam"/>
</dbReference>
<dbReference type="SUPFAM" id="SSF54211">
    <property type="entry name" value="Ribosomal protein S5 domain 2-like"/>
    <property type="match status" value="1"/>
</dbReference>
<dbReference type="InterPro" id="IPR020568">
    <property type="entry name" value="Ribosomal_Su5_D2-typ_SF"/>
</dbReference>
<dbReference type="STRING" id="554065.E1Z202"/>
<keyword evidence="6" id="KW-0271">Exosome</keyword>
<dbReference type="KEGG" id="cvr:CHLNCDRAFT_132943"/>
<evidence type="ECO:0000313" key="12">
    <source>
        <dbReference type="EMBL" id="EFN59910.1"/>
    </source>
</evidence>
<evidence type="ECO:0000259" key="10">
    <source>
        <dbReference type="Pfam" id="PF01138"/>
    </source>
</evidence>
<dbReference type="OMA" id="EIKAFWV"/>
<evidence type="ECO:0000256" key="6">
    <source>
        <dbReference type="ARBA" id="ARBA00022835"/>
    </source>
</evidence>
<evidence type="ECO:0000313" key="13">
    <source>
        <dbReference type="Proteomes" id="UP000008141"/>
    </source>
</evidence>
<dbReference type="GeneID" id="17359063"/>
<dbReference type="InterPro" id="IPR033196">
    <property type="entry name" value="Rrp43"/>
</dbReference>
<dbReference type="GO" id="GO:0071035">
    <property type="term" value="P:nuclear polyadenylation-dependent rRNA catabolic process"/>
    <property type="evidence" value="ECO:0007669"/>
    <property type="project" value="TreeGrafter"/>
</dbReference>
<evidence type="ECO:0000256" key="5">
    <source>
        <dbReference type="ARBA" id="ARBA00022552"/>
    </source>
</evidence>
<keyword evidence="5" id="KW-0698">rRNA processing</keyword>
<dbReference type="InterPro" id="IPR036345">
    <property type="entry name" value="ExoRNase_PH_dom2_sf"/>
</dbReference>
<dbReference type="GO" id="GO:0000176">
    <property type="term" value="C:nuclear exosome (RNase complex)"/>
    <property type="evidence" value="ECO:0007669"/>
    <property type="project" value="TreeGrafter"/>
</dbReference>
<keyword evidence="7" id="KW-0694">RNA-binding</keyword>
<dbReference type="Gene3D" id="3.30.230.70">
    <property type="entry name" value="GHMP Kinase, N-terminal domain"/>
    <property type="match status" value="1"/>
</dbReference>
<dbReference type="GO" id="GO:0016075">
    <property type="term" value="P:rRNA catabolic process"/>
    <property type="evidence" value="ECO:0007669"/>
    <property type="project" value="TreeGrafter"/>
</dbReference>
<dbReference type="GO" id="GO:0034475">
    <property type="term" value="P:U4 snRNA 3'-end processing"/>
    <property type="evidence" value="ECO:0007669"/>
    <property type="project" value="TreeGrafter"/>
</dbReference>
<feature type="domain" description="Exoribonuclease phosphorolytic" evidence="11">
    <location>
        <begin position="216"/>
        <end position="280"/>
    </location>
</feature>
<accession>E1Z202</accession>
<dbReference type="GO" id="GO:0035925">
    <property type="term" value="F:mRNA 3'-UTR AU-rich region binding"/>
    <property type="evidence" value="ECO:0007669"/>
    <property type="project" value="TreeGrafter"/>
</dbReference>
<evidence type="ECO:0000259" key="11">
    <source>
        <dbReference type="Pfam" id="PF03725"/>
    </source>
</evidence>
<evidence type="ECO:0000256" key="1">
    <source>
        <dbReference type="ARBA" id="ARBA00004496"/>
    </source>
</evidence>
<dbReference type="AlphaFoldDB" id="E1Z202"/>
<organism evidence="13">
    <name type="scientific">Chlorella variabilis</name>
    <name type="common">Green alga</name>
    <dbReference type="NCBI Taxonomy" id="554065"/>
    <lineage>
        <taxon>Eukaryota</taxon>
        <taxon>Viridiplantae</taxon>
        <taxon>Chlorophyta</taxon>
        <taxon>core chlorophytes</taxon>
        <taxon>Trebouxiophyceae</taxon>
        <taxon>Chlorellales</taxon>
        <taxon>Chlorellaceae</taxon>
        <taxon>Chlorella clade</taxon>
        <taxon>Chlorella</taxon>
    </lineage>
</organism>
<dbReference type="InParanoid" id="E1Z202"/>
<dbReference type="Pfam" id="PF01138">
    <property type="entry name" value="RNase_PH"/>
    <property type="match status" value="1"/>
</dbReference>
<dbReference type="InterPro" id="IPR001247">
    <property type="entry name" value="ExoRNase_PH_dom1"/>
</dbReference>
<dbReference type="eggNOG" id="KOG1613">
    <property type="taxonomic scope" value="Eukaryota"/>
</dbReference>
<dbReference type="GO" id="GO:0034476">
    <property type="term" value="P:U5 snRNA 3'-end processing"/>
    <property type="evidence" value="ECO:0007669"/>
    <property type="project" value="TreeGrafter"/>
</dbReference>
<feature type="domain" description="Exoribonuclease phosphorolytic" evidence="10">
    <location>
        <begin position="26"/>
        <end position="157"/>
    </location>
</feature>
<dbReference type="GO" id="GO:0000177">
    <property type="term" value="C:cytoplasmic exosome (RNase complex)"/>
    <property type="evidence" value="ECO:0007669"/>
    <property type="project" value="TreeGrafter"/>
</dbReference>
<evidence type="ECO:0000256" key="2">
    <source>
        <dbReference type="ARBA" id="ARBA00004604"/>
    </source>
</evidence>
<reference evidence="12 13" key="1">
    <citation type="journal article" date="2010" name="Plant Cell">
        <title>The Chlorella variabilis NC64A genome reveals adaptation to photosymbiosis, coevolution with viruses, and cryptic sex.</title>
        <authorList>
            <person name="Blanc G."/>
            <person name="Duncan G."/>
            <person name="Agarkova I."/>
            <person name="Borodovsky M."/>
            <person name="Gurnon J."/>
            <person name="Kuo A."/>
            <person name="Lindquist E."/>
            <person name="Lucas S."/>
            <person name="Pangilinan J."/>
            <person name="Polle J."/>
            <person name="Salamov A."/>
            <person name="Terry A."/>
            <person name="Yamada T."/>
            <person name="Dunigan D.D."/>
            <person name="Grigoriev I.V."/>
            <person name="Claverie J.M."/>
            <person name="Van Etten J.L."/>
        </authorList>
    </citation>
    <scope>NUCLEOTIDE SEQUENCE [LARGE SCALE GENOMIC DNA]</scope>
    <source>
        <strain evidence="12 13">NC64A</strain>
    </source>
</reference>
<dbReference type="PANTHER" id="PTHR11097:SF9">
    <property type="entry name" value="EXOSOME COMPLEX COMPONENT RRP43"/>
    <property type="match status" value="1"/>
</dbReference>
<sequence>MAAAVSSAELQADSFKRLYPDQYLAKPTSIGLGVVSTADASALVKVGSTAALAGIKCEVMPASADTPEEGRLALQVELAPLCSADTRPGRPSEAAAVLTEQLSSLLEGAGVVDRRQLCIDPGKAAWAVYVDVYVLDADGSLHDACLLAVLAALSSLRLHAVAVDDTGRIQKAPADAAAAGAAGAQRQQGAADGAATALQQQPQGHQRRPLLLACHPVSLTCGLYRDRLLVDPTAEEEPLLEAAMTTTVDESGDILGFYKAGGSATLSRERMLECIEAAKQRSREVRGLLQQALEAAAAAPS</sequence>
<evidence type="ECO:0000256" key="9">
    <source>
        <dbReference type="ARBA" id="ARBA00030617"/>
    </source>
</evidence>
<gene>
    <name evidence="12" type="ORF">CHLNCDRAFT_132943</name>
</gene>
<keyword evidence="4" id="KW-0963">Cytoplasm</keyword>
<keyword evidence="13" id="KW-1185">Reference proteome</keyword>
<dbReference type="InterPro" id="IPR027408">
    <property type="entry name" value="PNPase/RNase_PH_dom_sf"/>
</dbReference>
<keyword evidence="8" id="KW-0539">Nucleus</keyword>
<evidence type="ECO:0000256" key="3">
    <source>
        <dbReference type="ARBA" id="ARBA00006678"/>
    </source>
</evidence>
<dbReference type="OrthoDB" id="45882at2759"/>
<dbReference type="Pfam" id="PF03725">
    <property type="entry name" value="RNase_PH_C"/>
    <property type="match status" value="1"/>
</dbReference>
<dbReference type="GO" id="GO:0000467">
    <property type="term" value="P:exonucleolytic trimming to generate mature 3'-end of 5.8S rRNA from tricistronic rRNA transcript (SSU-rRNA, 5.8S rRNA, LSU-rRNA)"/>
    <property type="evidence" value="ECO:0007669"/>
    <property type="project" value="TreeGrafter"/>
</dbReference>